<evidence type="ECO:0000259" key="1">
    <source>
        <dbReference type="Pfam" id="PF08242"/>
    </source>
</evidence>
<proteinExistence type="predicted"/>
<protein>
    <recommendedName>
        <fullName evidence="1">Methyltransferase type 12 domain-containing protein</fullName>
    </recommendedName>
</protein>
<accession>A0A645AA30</accession>
<comment type="caution">
    <text evidence="2">The sequence shown here is derived from an EMBL/GenBank/DDBJ whole genome shotgun (WGS) entry which is preliminary data.</text>
</comment>
<dbReference type="SUPFAM" id="SSF53335">
    <property type="entry name" value="S-adenosyl-L-methionine-dependent methyltransferases"/>
    <property type="match status" value="1"/>
</dbReference>
<dbReference type="Pfam" id="PF08242">
    <property type="entry name" value="Methyltransf_12"/>
    <property type="match status" value="1"/>
</dbReference>
<evidence type="ECO:0000313" key="2">
    <source>
        <dbReference type="EMBL" id="MPM47683.1"/>
    </source>
</evidence>
<dbReference type="PANTHER" id="PTHR43861">
    <property type="entry name" value="TRANS-ACONITATE 2-METHYLTRANSFERASE-RELATED"/>
    <property type="match status" value="1"/>
</dbReference>
<organism evidence="2">
    <name type="scientific">bioreactor metagenome</name>
    <dbReference type="NCBI Taxonomy" id="1076179"/>
    <lineage>
        <taxon>unclassified sequences</taxon>
        <taxon>metagenomes</taxon>
        <taxon>ecological metagenomes</taxon>
    </lineage>
</organism>
<feature type="domain" description="Methyltransferase type 12" evidence="1">
    <location>
        <begin position="51"/>
        <end position="153"/>
    </location>
</feature>
<gene>
    <name evidence="2" type="ORF">SDC9_94395</name>
</gene>
<sequence length="269" mass="31799">MRKLLIKTLNQLNQDFYQQVSRDFSESRNFSWHGWQKALPFLPKKKPLAILELACGNGRLVDFLRKELSGNFTYLGIDNSTALLKFAAEKFPQEKFQYVDIIADLLDKGDFLVNKKKFDVLFAFGLSHHLPTFELRKLWLESMAKKLTTDGVIILSNWQFAREKERFQKNTVTWKKIRENEKISFGEKLKLLFLLVCLSKNDYLLDWRKGEKAFRHFRYCHDLEEKEMRELVAAAHLQVKAQFFADGKSKELNQYFILTQTFKKPKKSL</sequence>
<dbReference type="CDD" id="cd02440">
    <property type="entry name" value="AdoMet_MTases"/>
    <property type="match status" value="1"/>
</dbReference>
<name>A0A645AA30_9ZZZZ</name>
<dbReference type="Gene3D" id="3.40.50.150">
    <property type="entry name" value="Vaccinia Virus protein VP39"/>
    <property type="match status" value="1"/>
</dbReference>
<dbReference type="EMBL" id="VSSQ01011775">
    <property type="protein sequence ID" value="MPM47683.1"/>
    <property type="molecule type" value="Genomic_DNA"/>
</dbReference>
<reference evidence="2" key="1">
    <citation type="submission" date="2019-08" db="EMBL/GenBank/DDBJ databases">
        <authorList>
            <person name="Kucharzyk K."/>
            <person name="Murdoch R.W."/>
            <person name="Higgins S."/>
            <person name="Loffler F."/>
        </authorList>
    </citation>
    <scope>NUCLEOTIDE SEQUENCE</scope>
</reference>
<dbReference type="InterPro" id="IPR013217">
    <property type="entry name" value="Methyltransf_12"/>
</dbReference>
<dbReference type="InterPro" id="IPR029063">
    <property type="entry name" value="SAM-dependent_MTases_sf"/>
</dbReference>
<dbReference type="AlphaFoldDB" id="A0A645AA30"/>